<evidence type="ECO:0000259" key="5">
    <source>
        <dbReference type="Pfam" id="PF01321"/>
    </source>
</evidence>
<evidence type="ECO:0000256" key="2">
    <source>
        <dbReference type="ARBA" id="ARBA00008766"/>
    </source>
</evidence>
<organism evidence="6 7">
    <name type="scientific">Agrilactobacillus yilanensis</name>
    <dbReference type="NCBI Taxonomy" id="2485997"/>
    <lineage>
        <taxon>Bacteria</taxon>
        <taxon>Bacillati</taxon>
        <taxon>Bacillota</taxon>
        <taxon>Bacilli</taxon>
        <taxon>Lactobacillales</taxon>
        <taxon>Lactobacillaceae</taxon>
        <taxon>Agrilactobacillus</taxon>
    </lineage>
</organism>
<evidence type="ECO:0000313" key="7">
    <source>
        <dbReference type="Proteomes" id="UP001597267"/>
    </source>
</evidence>
<dbReference type="InterPro" id="IPR029149">
    <property type="entry name" value="Creatin/AminoP/Spt16_N"/>
</dbReference>
<comment type="similarity">
    <text evidence="2">Belongs to the peptidase M24B family.</text>
</comment>
<dbReference type="CDD" id="cd01092">
    <property type="entry name" value="APP-like"/>
    <property type="match status" value="1"/>
</dbReference>
<dbReference type="Pfam" id="PF01321">
    <property type="entry name" value="Creatinase_N"/>
    <property type="match status" value="1"/>
</dbReference>
<feature type="domain" description="Creatinase N-terminal" evidence="5">
    <location>
        <begin position="4"/>
        <end position="137"/>
    </location>
</feature>
<dbReference type="EMBL" id="JBHTOP010000022">
    <property type="protein sequence ID" value="MFD1671716.1"/>
    <property type="molecule type" value="Genomic_DNA"/>
</dbReference>
<dbReference type="Proteomes" id="UP001597267">
    <property type="component" value="Unassembled WGS sequence"/>
</dbReference>
<dbReference type="InterPro" id="IPR000587">
    <property type="entry name" value="Creatinase_N"/>
</dbReference>
<keyword evidence="7" id="KW-1185">Reference proteome</keyword>
<gene>
    <name evidence="6" type="ORF">ACFQ5M_06405</name>
</gene>
<protein>
    <submittedName>
        <fullName evidence="6">M24 family metallopeptidase</fullName>
    </submittedName>
</protein>
<dbReference type="RefSeq" id="WP_125713718.1">
    <property type="nucleotide sequence ID" value="NZ_JBHTOP010000022.1"/>
</dbReference>
<dbReference type="InterPro" id="IPR036005">
    <property type="entry name" value="Creatinase/aminopeptidase-like"/>
</dbReference>
<dbReference type="InterPro" id="IPR000994">
    <property type="entry name" value="Pept_M24"/>
</dbReference>
<dbReference type="SUPFAM" id="SSF55920">
    <property type="entry name" value="Creatinase/aminopeptidase"/>
    <property type="match status" value="1"/>
</dbReference>
<dbReference type="Pfam" id="PF00557">
    <property type="entry name" value="Peptidase_M24"/>
    <property type="match status" value="1"/>
</dbReference>
<comment type="cofactor">
    <cofactor evidence="1">
        <name>Mn(2+)</name>
        <dbReference type="ChEBI" id="CHEBI:29035"/>
    </cofactor>
</comment>
<dbReference type="Gene3D" id="3.90.230.10">
    <property type="entry name" value="Creatinase/methionine aminopeptidase superfamily"/>
    <property type="match status" value="1"/>
</dbReference>
<dbReference type="PANTHER" id="PTHR46112">
    <property type="entry name" value="AMINOPEPTIDASE"/>
    <property type="match status" value="1"/>
</dbReference>
<evidence type="ECO:0000256" key="1">
    <source>
        <dbReference type="ARBA" id="ARBA00001936"/>
    </source>
</evidence>
<dbReference type="SUPFAM" id="SSF53092">
    <property type="entry name" value="Creatinase/prolidase N-terminal domain"/>
    <property type="match status" value="1"/>
</dbReference>
<keyword evidence="3" id="KW-0464">Manganese</keyword>
<proteinExistence type="inferred from homology"/>
<name>A0ABW4J5T8_9LACO</name>
<evidence type="ECO:0000256" key="3">
    <source>
        <dbReference type="ARBA" id="ARBA00023211"/>
    </source>
</evidence>
<reference evidence="7" key="1">
    <citation type="journal article" date="2019" name="Int. J. Syst. Evol. Microbiol.">
        <title>The Global Catalogue of Microorganisms (GCM) 10K type strain sequencing project: providing services to taxonomists for standard genome sequencing and annotation.</title>
        <authorList>
            <consortium name="The Broad Institute Genomics Platform"/>
            <consortium name="The Broad Institute Genome Sequencing Center for Infectious Disease"/>
            <person name="Wu L."/>
            <person name="Ma J."/>
        </authorList>
    </citation>
    <scope>NUCLEOTIDE SEQUENCE [LARGE SCALE GENOMIC DNA]</scope>
    <source>
        <strain evidence="7">CCM 8896</strain>
    </source>
</reference>
<comment type="caution">
    <text evidence="6">The sequence shown here is derived from an EMBL/GenBank/DDBJ whole genome shotgun (WGS) entry which is preliminary data.</text>
</comment>
<dbReference type="Gene3D" id="3.40.350.10">
    <property type="entry name" value="Creatinase/prolidase N-terminal domain"/>
    <property type="match status" value="1"/>
</dbReference>
<dbReference type="InterPro" id="IPR050659">
    <property type="entry name" value="Peptidase_M24B"/>
</dbReference>
<feature type="domain" description="Peptidase M24" evidence="4">
    <location>
        <begin position="146"/>
        <end position="348"/>
    </location>
</feature>
<accession>A0ABW4J5T8</accession>
<evidence type="ECO:0000313" key="6">
    <source>
        <dbReference type="EMBL" id="MFD1671716.1"/>
    </source>
</evidence>
<sequence length="367" mass="40906">MDKLDQLRQWTQKQHLDVTYVSDPKNIEYYTGFGSDPLERTLGLFVFADADPFIFAPALEVESIKGLNWPYDVYGYLDHQEPYALISDYIKQRVKNPLKWAIEKPQLQVHRYEALIQNFPEASFDVNATDFIEHQRLYKSAAEIDLMMAAGAEADEAFRTAFKAISKDRTEQQIVAEIEYHMMKQGVMHMSFDTIVQSGANAANPHGAALPDKMTPNALVLFDLGTVHQGYNSDASRTVAFGKIDAKSKEIYDVCLEAQLTAMDAAKPGITAAELDNVARSIITKAGYGEYFNHRLGHGIGMTDHEYPSIMAGNDLVIEPGMCFSIEPGIYIPGVAGVRIEDCIHVTETGNVPFTKTSKDLLELPIV</sequence>
<evidence type="ECO:0000259" key="4">
    <source>
        <dbReference type="Pfam" id="PF00557"/>
    </source>
</evidence>
<dbReference type="PANTHER" id="PTHR46112:SF10">
    <property type="entry name" value="DIPEPTIDASE YKVY-RELATED"/>
    <property type="match status" value="1"/>
</dbReference>